<dbReference type="SUPFAM" id="SSF141571">
    <property type="entry name" value="Pentapeptide repeat-like"/>
    <property type="match status" value="3"/>
</dbReference>
<protein>
    <submittedName>
        <fullName evidence="3">Pentapeptide repeat family protein</fullName>
    </submittedName>
</protein>
<evidence type="ECO:0000313" key="3">
    <source>
        <dbReference type="EMBL" id="AJK50068.1"/>
    </source>
</evidence>
<name>A0A0B6S323_BURPL</name>
<keyword evidence="1" id="KW-0677">Repeat</keyword>
<gene>
    <name evidence="3" type="ORF">BGL_2c20040</name>
</gene>
<dbReference type="AlphaFoldDB" id="A0A0B6S323"/>
<dbReference type="RefSeq" id="WP_042628386.1">
    <property type="nucleotide sequence ID" value="NZ_CP002581.1"/>
</dbReference>
<dbReference type="PANTHER" id="PTHR47485:SF1">
    <property type="entry name" value="THYLAKOID LUMENAL 17.4 KDA PROTEIN, CHLOROPLASTIC"/>
    <property type="match status" value="1"/>
</dbReference>
<dbReference type="EMBL" id="CP002581">
    <property type="protein sequence ID" value="AJK50068.1"/>
    <property type="molecule type" value="Genomic_DNA"/>
</dbReference>
<dbReference type="InterPro" id="IPR018683">
    <property type="entry name" value="DUF2169"/>
</dbReference>
<dbReference type="KEGG" id="bgp:BGL_2c20040"/>
<dbReference type="Gene3D" id="2.160.20.80">
    <property type="entry name" value="E3 ubiquitin-protein ligase SopA"/>
    <property type="match status" value="3"/>
</dbReference>
<dbReference type="HOGENOM" id="CLU_007055_0_0_4"/>
<dbReference type="PANTHER" id="PTHR47485">
    <property type="entry name" value="THYLAKOID LUMENAL 17.4 KDA PROTEIN, CHLOROPLASTIC"/>
    <property type="match status" value="1"/>
</dbReference>
<dbReference type="InterPro" id="IPR001646">
    <property type="entry name" value="5peptide_repeat"/>
</dbReference>
<evidence type="ECO:0000259" key="2">
    <source>
        <dbReference type="Pfam" id="PF09937"/>
    </source>
</evidence>
<dbReference type="Pfam" id="PF00805">
    <property type="entry name" value="Pentapeptide"/>
    <property type="match status" value="2"/>
</dbReference>
<sequence>MKIIKPQSLGVLHKPYTHLGQHRLSVAVLGFFRLGAPNERFLAESTQWPHVVASLPAGQPLDEVMPRQGAEVLLLGSAHAPGKQAATGVDVLLRVDDAAGQPAIGKCLTVCGEREWRIGALGGRRVGRPKPFLAMPITYARAFGGPRNPVNPAGCGSRESWFGKSRGPMPNVAYAAGTADAGWRAGVPAGFGPIPLANRARRDKLGSYGRGWRRHDAPGFARDLDWSVFNMAPADQWLKAPLRGGERYLLRNLHPRHAELTGTLPELAARAFVTKFGETPEAMREVPLAMDTVWFVPDHDLGIVIHHGTIGIDDSDALDVGTLMVGYEYRDSPKSVGHYRDVMQLRLDPEAGRMHVFNDSQLAPERSAADQARRAAEQERAEQAVLARSQRRLDLLDAQHWARRGTPPPAGHQVARARLPALGIMTSQTVAEGDFDLTEVMTRAKALVAEAEQRGKEALARLPARTPAPADAAKQLADALERAALPAYDLLPPGETGRDPQVEAMLAKLPVPPADADPKQLARHARSRAAIVKIPSLRRQARRSAPKVTVAALPYPPETARALGERVRQWHAAGVPLAGRDLAGADLAGVDFSGADLRETMFDGADLSDAKFIGANLQGAVLVGARLDRADFSGADLTRANLCASSGRAISFEGAQLAHAQALDAQWPRANLRRTRLRRLLGLRLACPGAVFDGADASKATLFDIEAGDSRWEDATLEKTVFMRAGLQRASFARATLTKAVFNLSDLQASRWDRARLDSVQAGGKTNWRAAALTGATARNCGFHGADLSHVDMEAARFLRCDFGQADLRAARLVASLFSRCGFHASQLRMTEAARAEFFQCQCRKADFTGARLGDAAFVQCERTGSIPPEGIANGSPA</sequence>
<organism evidence="3 4">
    <name type="scientific">Burkholderia plantarii</name>
    <dbReference type="NCBI Taxonomy" id="41899"/>
    <lineage>
        <taxon>Bacteria</taxon>
        <taxon>Pseudomonadati</taxon>
        <taxon>Pseudomonadota</taxon>
        <taxon>Betaproteobacteria</taxon>
        <taxon>Burkholderiales</taxon>
        <taxon>Burkholderiaceae</taxon>
        <taxon>Burkholderia</taxon>
    </lineage>
</organism>
<evidence type="ECO:0000313" key="4">
    <source>
        <dbReference type="Proteomes" id="UP000031838"/>
    </source>
</evidence>
<keyword evidence="4" id="KW-1185">Reference proteome</keyword>
<proteinExistence type="predicted"/>
<accession>A0A0B6S323</accession>
<dbReference type="Proteomes" id="UP000031838">
    <property type="component" value="Chromosome 2"/>
</dbReference>
<dbReference type="Pfam" id="PF09937">
    <property type="entry name" value="DUF2169"/>
    <property type="match status" value="1"/>
</dbReference>
<reference evidence="4" key="1">
    <citation type="submission" date="2011-03" db="EMBL/GenBank/DDBJ databases">
        <authorList>
            <person name="Voget S."/>
            <person name="Streit W.R."/>
            <person name="Jaeger K.E."/>
            <person name="Daniel R."/>
        </authorList>
    </citation>
    <scope>NUCLEOTIDE SEQUENCE [LARGE SCALE GENOMIC DNA]</scope>
    <source>
        <strain evidence="4">PG1</strain>
    </source>
</reference>
<evidence type="ECO:0000256" key="1">
    <source>
        <dbReference type="ARBA" id="ARBA00022737"/>
    </source>
</evidence>
<reference evidence="3 4" key="2">
    <citation type="journal article" date="2016" name="Appl. Microbiol. Biotechnol.">
        <title>Mutations improving production and secretion of extracellular lipase by Burkholderia glumae PG1.</title>
        <authorList>
            <person name="Knapp A."/>
            <person name="Voget S."/>
            <person name="Gao R."/>
            <person name="Zaburannyi N."/>
            <person name="Krysciak D."/>
            <person name="Breuer M."/>
            <person name="Hauer B."/>
            <person name="Streit W.R."/>
            <person name="Muller R."/>
            <person name="Daniel R."/>
            <person name="Jaeger K.E."/>
        </authorList>
    </citation>
    <scope>NUCLEOTIDE SEQUENCE [LARGE SCALE GENOMIC DNA]</scope>
    <source>
        <strain evidence="3 4">PG1</strain>
    </source>
</reference>
<feature type="domain" description="DUF2169" evidence="2">
    <location>
        <begin position="20"/>
        <end position="307"/>
    </location>
</feature>